<feature type="compositionally biased region" description="Basic and acidic residues" evidence="2">
    <location>
        <begin position="430"/>
        <end position="481"/>
    </location>
</feature>
<dbReference type="InterPro" id="IPR039062">
    <property type="entry name" value="SPAT1"/>
</dbReference>
<feature type="region of interest" description="Disordered" evidence="2">
    <location>
        <begin position="149"/>
        <end position="271"/>
    </location>
</feature>
<evidence type="ECO:0000313" key="4">
    <source>
        <dbReference type="EMBL" id="KAK3777587.1"/>
    </source>
</evidence>
<accession>A0AAE1DP69</accession>
<dbReference type="Proteomes" id="UP001283361">
    <property type="component" value="Unassembled WGS sequence"/>
</dbReference>
<feature type="compositionally biased region" description="Basic and acidic residues" evidence="2">
    <location>
        <begin position="330"/>
        <end position="354"/>
    </location>
</feature>
<feature type="domain" description="Spermatogenesis-associated protein 1 C-terminal" evidence="3">
    <location>
        <begin position="532"/>
        <end position="679"/>
    </location>
</feature>
<evidence type="ECO:0000313" key="5">
    <source>
        <dbReference type="Proteomes" id="UP001283361"/>
    </source>
</evidence>
<keyword evidence="5" id="KW-1185">Reference proteome</keyword>
<evidence type="ECO:0000256" key="2">
    <source>
        <dbReference type="SAM" id="MobiDB-lite"/>
    </source>
</evidence>
<dbReference type="InterPro" id="IPR031478">
    <property type="entry name" value="SPATA1_C"/>
</dbReference>
<evidence type="ECO:0000259" key="3">
    <source>
        <dbReference type="Pfam" id="PF15743"/>
    </source>
</evidence>
<evidence type="ECO:0000256" key="1">
    <source>
        <dbReference type="SAM" id="Coils"/>
    </source>
</evidence>
<dbReference type="AlphaFoldDB" id="A0AAE1DP69"/>
<feature type="compositionally biased region" description="Basic residues" evidence="2">
    <location>
        <begin position="372"/>
        <end position="381"/>
    </location>
</feature>
<protein>
    <recommendedName>
        <fullName evidence="3">Spermatogenesis-associated protein 1 C-terminal domain-containing protein</fullName>
    </recommendedName>
</protein>
<proteinExistence type="predicted"/>
<organism evidence="4 5">
    <name type="scientific">Elysia crispata</name>
    <name type="common">lettuce slug</name>
    <dbReference type="NCBI Taxonomy" id="231223"/>
    <lineage>
        <taxon>Eukaryota</taxon>
        <taxon>Metazoa</taxon>
        <taxon>Spiralia</taxon>
        <taxon>Lophotrochozoa</taxon>
        <taxon>Mollusca</taxon>
        <taxon>Gastropoda</taxon>
        <taxon>Heterobranchia</taxon>
        <taxon>Euthyneura</taxon>
        <taxon>Panpulmonata</taxon>
        <taxon>Sacoglossa</taxon>
        <taxon>Placobranchoidea</taxon>
        <taxon>Plakobranchidae</taxon>
        <taxon>Elysia</taxon>
    </lineage>
</organism>
<gene>
    <name evidence="4" type="ORF">RRG08_021704</name>
</gene>
<comment type="caution">
    <text evidence="4">The sequence shown here is derived from an EMBL/GenBank/DDBJ whole genome shotgun (WGS) entry which is preliminary data.</text>
</comment>
<dbReference type="PANTHER" id="PTHR14421:SF3">
    <property type="entry name" value="SPERMATOGENESIS-ASSOCIATED PROTEIN 1"/>
    <property type="match status" value="1"/>
</dbReference>
<keyword evidence="1" id="KW-0175">Coiled coil</keyword>
<feature type="region of interest" description="Disordered" evidence="2">
    <location>
        <begin position="430"/>
        <end position="569"/>
    </location>
</feature>
<feature type="compositionally biased region" description="Basic and acidic residues" evidence="2">
    <location>
        <begin position="183"/>
        <end position="193"/>
    </location>
</feature>
<name>A0AAE1DP69_9GAST</name>
<feature type="region of interest" description="Disordered" evidence="2">
    <location>
        <begin position="697"/>
        <end position="758"/>
    </location>
</feature>
<dbReference type="Pfam" id="PF15743">
    <property type="entry name" value="SPATA1_C"/>
    <property type="match status" value="1"/>
</dbReference>
<feature type="region of interest" description="Disordered" evidence="2">
    <location>
        <begin position="1"/>
        <end position="20"/>
    </location>
</feature>
<reference evidence="4" key="1">
    <citation type="journal article" date="2023" name="G3 (Bethesda)">
        <title>A reference genome for the long-term kleptoplast-retaining sea slug Elysia crispata morphotype clarki.</title>
        <authorList>
            <person name="Eastman K.E."/>
            <person name="Pendleton A.L."/>
            <person name="Shaikh M.A."/>
            <person name="Suttiyut T."/>
            <person name="Ogas R."/>
            <person name="Tomko P."/>
            <person name="Gavelis G."/>
            <person name="Widhalm J.R."/>
            <person name="Wisecaver J.H."/>
        </authorList>
    </citation>
    <scope>NUCLEOTIDE SEQUENCE</scope>
    <source>
        <strain evidence="4">ECLA1</strain>
    </source>
</reference>
<dbReference type="EMBL" id="JAWDGP010003066">
    <property type="protein sequence ID" value="KAK3777587.1"/>
    <property type="molecule type" value="Genomic_DNA"/>
</dbReference>
<feature type="compositionally biased region" description="Basic and acidic residues" evidence="2">
    <location>
        <begin position="490"/>
        <end position="552"/>
    </location>
</feature>
<feature type="compositionally biased region" description="Polar residues" evidence="2">
    <location>
        <begin position="1"/>
        <end position="16"/>
    </location>
</feature>
<sequence length="758" mass="88906">MSKYSTSRQGPQPISSRTDKRLVPLERLDSTVTKLCDLHVYKVPADLWRENFNNILNNVVTETISIGIIRVPSETRLSDLRDEIIQQLQPDDMGPRDWVFLRSVGRSLTRLRTKQEYQLKAKHFLPPVSFAPELYILEATPEVRDALAISERGSSQSPPLSRRASPSHRGYSNSYRNGYNGKSDIDKSQKPFRDSSPPVNKYHPLPHIDPAFSSLDRAHHNKSAHSQTHIPNFDPPDPDRHTHNPPDTFSHKYGANQYRNSPPSQTHKDLVTEDQRVPWAERAHRSYAPDTSEMPDWGEQWQQPQTVRPDVYTAVPAAAAAATGNTRGPWDSRGRHASPDKFGSTRDFNRRPDDDSGVAEMTPDDDYNNSGRGRRNHGNHTSRKDDYDMLAKRLESEQLGFGYDEDSREERRRRLEDLEGLSMMDRQRWDNDQDDRRRQAEEDRRREEDERRRREDEEKRRREEEEEKRRKEEENRLEEERRKRKEEEEELRKREEERMREETKSPDDDPSKRDTESARQRRREEKNQLLRELEDARQSRQEQEKEREELVKKAKALQHKTTNRRNDARDMWKKKYFEEKKKTAPLEENSNRLRQELEALHRRLMNTLEGPKEKNARLIDSNPSRKNNYIIQCTKLQHDIEDLQRRVANAKMKLTAEMKLRNQAQGELRALRAELAQRKHNIIESRHQRLAALTPNVGHDAQTGGNSYPPQFGGRPPRSSFEQRGATENYPPHFSDPPPPPYRNQGKSGLYNPSIRGF</sequence>
<feature type="coiled-coil region" evidence="1">
    <location>
        <begin position="626"/>
        <end position="681"/>
    </location>
</feature>
<feature type="region of interest" description="Disordered" evidence="2">
    <location>
        <begin position="320"/>
        <end position="387"/>
    </location>
</feature>
<dbReference type="PANTHER" id="PTHR14421">
    <property type="entry name" value="SPERMATOGENESIS-ASSOCIATED PROTEIN 1"/>
    <property type="match status" value="1"/>
</dbReference>
<feature type="compositionally biased region" description="Basic residues" evidence="2">
    <location>
        <begin position="553"/>
        <end position="563"/>
    </location>
</feature>